<feature type="transmembrane region" description="Helical" evidence="1">
    <location>
        <begin position="50"/>
        <end position="69"/>
    </location>
</feature>
<protein>
    <submittedName>
        <fullName evidence="2">Uncharacterized protein</fullName>
    </submittedName>
</protein>
<accession>A0A8C7TIT8</accession>
<reference evidence="2" key="2">
    <citation type="submission" date="2025-08" db="UniProtKB">
        <authorList>
            <consortium name="Ensembl"/>
        </authorList>
    </citation>
    <scope>IDENTIFICATION</scope>
</reference>
<keyword evidence="3" id="KW-1185">Reference proteome</keyword>
<organism evidence="2 3">
    <name type="scientific">Oncorhynchus mykiss</name>
    <name type="common">Rainbow trout</name>
    <name type="synonym">Salmo gairdneri</name>
    <dbReference type="NCBI Taxonomy" id="8022"/>
    <lineage>
        <taxon>Eukaryota</taxon>
        <taxon>Metazoa</taxon>
        <taxon>Chordata</taxon>
        <taxon>Craniata</taxon>
        <taxon>Vertebrata</taxon>
        <taxon>Euteleostomi</taxon>
        <taxon>Actinopterygii</taxon>
        <taxon>Neopterygii</taxon>
        <taxon>Teleostei</taxon>
        <taxon>Protacanthopterygii</taxon>
        <taxon>Salmoniformes</taxon>
        <taxon>Salmonidae</taxon>
        <taxon>Salmoninae</taxon>
        <taxon>Oncorhynchus</taxon>
    </lineage>
</organism>
<reference evidence="2" key="1">
    <citation type="submission" date="2020-07" db="EMBL/GenBank/DDBJ databases">
        <title>A long reads based de novo assembly of the rainbow trout Arlee double haploid line genome.</title>
        <authorList>
            <person name="Gao G."/>
            <person name="Palti Y."/>
        </authorList>
    </citation>
    <scope>NUCLEOTIDE SEQUENCE [LARGE SCALE GENOMIC DNA]</scope>
</reference>
<evidence type="ECO:0000313" key="3">
    <source>
        <dbReference type="Proteomes" id="UP000694395"/>
    </source>
</evidence>
<dbReference type="GeneTree" id="ENSGT01000000221033"/>
<keyword evidence="1" id="KW-1133">Transmembrane helix</keyword>
<keyword evidence="1" id="KW-0812">Transmembrane</keyword>
<sequence length="218" mass="23892">MSKVLTVDAILFGLLVFSGILSSLYSFSLPLSQPGAVGSLAQQRERKRVWVGPELVYGVNLAFSLLVLVNTTQVHGNTMVELMVISYTTRPLLGCVWDFPSEEHGSAFASSFLALNKVAPLVLIGHQPGYTGQARRARQGEECRESWAVMWSVNARNHNGGNHAEGLLTVSHFSTSLFVGFSPMVVALGNDKLRRVKCQQEEIVEECRAPDTMGKKVK</sequence>
<keyword evidence="1" id="KW-0472">Membrane</keyword>
<proteinExistence type="predicted"/>
<evidence type="ECO:0000256" key="1">
    <source>
        <dbReference type="SAM" id="Phobius"/>
    </source>
</evidence>
<dbReference type="Ensembl" id="ENSOMYT00000086943.2">
    <property type="protein sequence ID" value="ENSOMYP00000079780.2"/>
    <property type="gene ID" value="ENSOMYG00000036948.2"/>
</dbReference>
<dbReference type="Proteomes" id="UP000694395">
    <property type="component" value="Chromosome 7"/>
</dbReference>
<evidence type="ECO:0000313" key="2">
    <source>
        <dbReference type="Ensembl" id="ENSOMYP00000079780.2"/>
    </source>
</evidence>
<reference evidence="2" key="3">
    <citation type="submission" date="2025-09" db="UniProtKB">
        <authorList>
            <consortium name="Ensembl"/>
        </authorList>
    </citation>
    <scope>IDENTIFICATION</scope>
</reference>
<dbReference type="AlphaFoldDB" id="A0A8C7TIT8"/>
<name>A0A8C7TIT8_ONCMY</name>